<dbReference type="AlphaFoldDB" id="A0A4C1ZSV5"/>
<organism evidence="1 2">
    <name type="scientific">Eumeta variegata</name>
    <name type="common">Bagworm moth</name>
    <name type="synonym">Eumeta japonica</name>
    <dbReference type="NCBI Taxonomy" id="151549"/>
    <lineage>
        <taxon>Eukaryota</taxon>
        <taxon>Metazoa</taxon>
        <taxon>Ecdysozoa</taxon>
        <taxon>Arthropoda</taxon>
        <taxon>Hexapoda</taxon>
        <taxon>Insecta</taxon>
        <taxon>Pterygota</taxon>
        <taxon>Neoptera</taxon>
        <taxon>Endopterygota</taxon>
        <taxon>Lepidoptera</taxon>
        <taxon>Glossata</taxon>
        <taxon>Ditrysia</taxon>
        <taxon>Tineoidea</taxon>
        <taxon>Psychidae</taxon>
        <taxon>Oiketicinae</taxon>
        <taxon>Eumeta</taxon>
    </lineage>
</organism>
<proteinExistence type="predicted"/>
<dbReference type="Proteomes" id="UP000299102">
    <property type="component" value="Unassembled WGS sequence"/>
</dbReference>
<evidence type="ECO:0000313" key="2">
    <source>
        <dbReference type="Proteomes" id="UP000299102"/>
    </source>
</evidence>
<reference evidence="1 2" key="1">
    <citation type="journal article" date="2019" name="Commun. Biol.">
        <title>The bagworm genome reveals a unique fibroin gene that provides high tensile strength.</title>
        <authorList>
            <person name="Kono N."/>
            <person name="Nakamura H."/>
            <person name="Ohtoshi R."/>
            <person name="Tomita M."/>
            <person name="Numata K."/>
            <person name="Arakawa K."/>
        </authorList>
    </citation>
    <scope>NUCLEOTIDE SEQUENCE [LARGE SCALE GENOMIC DNA]</scope>
</reference>
<evidence type="ECO:0000313" key="1">
    <source>
        <dbReference type="EMBL" id="GBP90109.1"/>
    </source>
</evidence>
<keyword evidence="2" id="KW-1185">Reference proteome</keyword>
<sequence length="93" mass="10027">MMIILINSPQLTLDQRGEVLVLGLAELHFPPASATTAPYRSCDTAPVQFRSKRIVTSENALGRLHNQTGRRQRPVSTVAVPTAAIVRESCSGG</sequence>
<name>A0A4C1ZSV5_EUMVA</name>
<protein>
    <submittedName>
        <fullName evidence="1">Uncharacterized protein</fullName>
    </submittedName>
</protein>
<comment type="caution">
    <text evidence="1">The sequence shown here is derived from an EMBL/GenBank/DDBJ whole genome shotgun (WGS) entry which is preliminary data.</text>
</comment>
<gene>
    <name evidence="1" type="ORF">EVAR_62460_1</name>
</gene>
<accession>A0A4C1ZSV5</accession>
<dbReference type="EMBL" id="BGZK01002058">
    <property type="protein sequence ID" value="GBP90109.1"/>
    <property type="molecule type" value="Genomic_DNA"/>
</dbReference>